<dbReference type="EMBL" id="JACIDZ010000008">
    <property type="protein sequence ID" value="MBB4122579.1"/>
    <property type="molecule type" value="Genomic_DNA"/>
</dbReference>
<accession>A0A7W6KJP4</accession>
<evidence type="ECO:0000313" key="8">
    <source>
        <dbReference type="Proteomes" id="UP000530571"/>
    </source>
</evidence>
<organism evidence="7 8">
    <name type="scientific">Martelella radicis</name>
    <dbReference type="NCBI Taxonomy" id="1397476"/>
    <lineage>
        <taxon>Bacteria</taxon>
        <taxon>Pseudomonadati</taxon>
        <taxon>Pseudomonadota</taxon>
        <taxon>Alphaproteobacteria</taxon>
        <taxon>Hyphomicrobiales</taxon>
        <taxon>Aurantimonadaceae</taxon>
        <taxon>Martelella</taxon>
    </lineage>
</organism>
<evidence type="ECO:0000313" key="7">
    <source>
        <dbReference type="EMBL" id="MBB4122579.1"/>
    </source>
</evidence>
<evidence type="ECO:0000256" key="1">
    <source>
        <dbReference type="ARBA" id="ARBA00022491"/>
    </source>
</evidence>
<dbReference type="SUPFAM" id="SSF53822">
    <property type="entry name" value="Periplasmic binding protein-like I"/>
    <property type="match status" value="1"/>
</dbReference>
<dbReference type="SUPFAM" id="SSF47413">
    <property type="entry name" value="lambda repressor-like DNA-binding domains"/>
    <property type="match status" value="1"/>
</dbReference>
<evidence type="ECO:0000256" key="4">
    <source>
        <dbReference type="ARBA" id="ARBA00023163"/>
    </source>
</evidence>
<feature type="region of interest" description="Disordered" evidence="5">
    <location>
        <begin position="333"/>
        <end position="354"/>
    </location>
</feature>
<dbReference type="SMART" id="SM00354">
    <property type="entry name" value="HTH_LACI"/>
    <property type="match status" value="1"/>
</dbReference>
<feature type="compositionally biased region" description="Basic and acidic residues" evidence="5">
    <location>
        <begin position="345"/>
        <end position="354"/>
    </location>
</feature>
<protein>
    <submittedName>
        <fullName evidence="7">DNA-binding LacI/PurR family transcriptional regulator</fullName>
    </submittedName>
</protein>
<dbReference type="InterPro" id="IPR028082">
    <property type="entry name" value="Peripla_BP_I"/>
</dbReference>
<keyword evidence="1" id="KW-0678">Repressor</keyword>
<dbReference type="InterPro" id="IPR000843">
    <property type="entry name" value="HTH_LacI"/>
</dbReference>
<dbReference type="InterPro" id="IPR010982">
    <property type="entry name" value="Lambda_DNA-bd_dom_sf"/>
</dbReference>
<evidence type="ECO:0000259" key="6">
    <source>
        <dbReference type="PROSITE" id="PS50932"/>
    </source>
</evidence>
<dbReference type="PANTHER" id="PTHR30146">
    <property type="entry name" value="LACI-RELATED TRANSCRIPTIONAL REPRESSOR"/>
    <property type="match status" value="1"/>
</dbReference>
<proteinExistence type="predicted"/>
<sequence>MATKQKDTRTARVTVKDLARDLGMSVSTVSRAFYPDAIVAEKTRDAVLKRAAELGYRPNPFAQSLITKKTQIVGMVVSDLTNPFYPEVMTHLTAKLQEAGMNVMLAAANEPEKTDEAVDLLLSYQPDLVIVLAVTLSSHAQEKCENAGAPCIFFNRLSANGLGFGVSCDNEEGGRRVADFLIDSGHKNLVYVSAFPGASTNVERQNGFCRRAVERGLEAPQIIEAGYFTYEAGYSAGLKMADIPGPIDGVFCANDIVAIGFIEGVQEGLGLSVPEDLSVVGFDNITMAGWPSHRLTTIAQPLEEMMQATVELSRELARERSLAPRINRLAPGELVQRKTTMPRSPAKETPHAEC</sequence>
<dbReference type="InterPro" id="IPR046335">
    <property type="entry name" value="LacI/GalR-like_sensor"/>
</dbReference>
<dbReference type="Gene3D" id="1.10.260.40">
    <property type="entry name" value="lambda repressor-like DNA-binding domains"/>
    <property type="match status" value="1"/>
</dbReference>
<reference evidence="7 8" key="1">
    <citation type="submission" date="2020-08" db="EMBL/GenBank/DDBJ databases">
        <title>Genomic Encyclopedia of Type Strains, Phase IV (KMG-IV): sequencing the most valuable type-strain genomes for metagenomic binning, comparative biology and taxonomic classification.</title>
        <authorList>
            <person name="Goeker M."/>
        </authorList>
    </citation>
    <scope>NUCLEOTIDE SEQUENCE [LARGE SCALE GENOMIC DNA]</scope>
    <source>
        <strain evidence="7 8">DSM 28101</strain>
    </source>
</reference>
<dbReference type="RefSeq" id="WP_183486722.1">
    <property type="nucleotide sequence ID" value="NZ_JACIDZ010000008.1"/>
</dbReference>
<evidence type="ECO:0000256" key="5">
    <source>
        <dbReference type="SAM" id="MobiDB-lite"/>
    </source>
</evidence>
<keyword evidence="8" id="KW-1185">Reference proteome</keyword>
<dbReference type="Gene3D" id="3.40.50.2300">
    <property type="match status" value="2"/>
</dbReference>
<comment type="caution">
    <text evidence="7">The sequence shown here is derived from an EMBL/GenBank/DDBJ whole genome shotgun (WGS) entry which is preliminary data.</text>
</comment>
<keyword evidence="3 7" id="KW-0238">DNA-binding</keyword>
<dbReference type="PANTHER" id="PTHR30146:SF95">
    <property type="entry name" value="RIBOSE OPERON REPRESSOR"/>
    <property type="match status" value="1"/>
</dbReference>
<dbReference type="Pfam" id="PF00356">
    <property type="entry name" value="LacI"/>
    <property type="match status" value="1"/>
</dbReference>
<dbReference type="AlphaFoldDB" id="A0A7W6KJP4"/>
<feature type="domain" description="HTH lacI-type" evidence="6">
    <location>
        <begin position="13"/>
        <end position="67"/>
    </location>
</feature>
<evidence type="ECO:0000256" key="2">
    <source>
        <dbReference type="ARBA" id="ARBA00023015"/>
    </source>
</evidence>
<dbReference type="CDD" id="cd06278">
    <property type="entry name" value="PBP1_LacI-like"/>
    <property type="match status" value="1"/>
</dbReference>
<keyword evidence="4" id="KW-0804">Transcription</keyword>
<dbReference type="CDD" id="cd01392">
    <property type="entry name" value="HTH_LacI"/>
    <property type="match status" value="1"/>
</dbReference>
<dbReference type="PROSITE" id="PS50932">
    <property type="entry name" value="HTH_LACI_2"/>
    <property type="match status" value="1"/>
</dbReference>
<dbReference type="Pfam" id="PF13377">
    <property type="entry name" value="Peripla_BP_3"/>
    <property type="match status" value="1"/>
</dbReference>
<name>A0A7W6KJP4_9HYPH</name>
<dbReference type="GO" id="GO:0000976">
    <property type="term" value="F:transcription cis-regulatory region binding"/>
    <property type="evidence" value="ECO:0007669"/>
    <property type="project" value="TreeGrafter"/>
</dbReference>
<gene>
    <name evidence="7" type="ORF">GGR30_002513</name>
</gene>
<keyword evidence="2" id="KW-0805">Transcription regulation</keyword>
<dbReference type="Proteomes" id="UP000530571">
    <property type="component" value="Unassembled WGS sequence"/>
</dbReference>
<evidence type="ECO:0000256" key="3">
    <source>
        <dbReference type="ARBA" id="ARBA00023125"/>
    </source>
</evidence>
<dbReference type="GO" id="GO:0003700">
    <property type="term" value="F:DNA-binding transcription factor activity"/>
    <property type="evidence" value="ECO:0007669"/>
    <property type="project" value="TreeGrafter"/>
</dbReference>